<evidence type="ECO:0000313" key="2">
    <source>
        <dbReference type="Proteomes" id="UP001589797"/>
    </source>
</evidence>
<name>A0ABV6FYL3_9BACT</name>
<dbReference type="SUPFAM" id="SSF53448">
    <property type="entry name" value="Nucleotide-diphospho-sugar transferases"/>
    <property type="match status" value="1"/>
</dbReference>
<organism evidence="1 2">
    <name type="scientific">Fontibacter flavus</name>
    <dbReference type="NCBI Taxonomy" id="654838"/>
    <lineage>
        <taxon>Bacteria</taxon>
        <taxon>Pseudomonadati</taxon>
        <taxon>Bacteroidota</taxon>
        <taxon>Cytophagia</taxon>
        <taxon>Cytophagales</taxon>
        <taxon>Cyclobacteriaceae</taxon>
        <taxon>Fontibacter</taxon>
    </lineage>
</organism>
<accession>A0ABV6FYL3</accession>
<proteinExistence type="predicted"/>
<dbReference type="InterPro" id="IPR029044">
    <property type="entry name" value="Nucleotide-diphossugar_trans"/>
</dbReference>
<dbReference type="RefSeq" id="WP_382388900.1">
    <property type="nucleotide sequence ID" value="NZ_JBHLWI010000050.1"/>
</dbReference>
<comment type="caution">
    <text evidence="1">The sequence shown here is derived from an EMBL/GenBank/DDBJ whole genome shotgun (WGS) entry which is preliminary data.</text>
</comment>
<dbReference type="EMBL" id="JBHLWI010000050">
    <property type="protein sequence ID" value="MFC0264360.1"/>
    <property type="molecule type" value="Genomic_DNA"/>
</dbReference>
<keyword evidence="2" id="KW-1185">Reference proteome</keyword>
<evidence type="ECO:0000313" key="1">
    <source>
        <dbReference type="EMBL" id="MFC0264360.1"/>
    </source>
</evidence>
<dbReference type="Gene3D" id="3.90.550.10">
    <property type="entry name" value="Spore Coat Polysaccharide Biosynthesis Protein SpsA, Chain A"/>
    <property type="match status" value="1"/>
</dbReference>
<sequence length="180" mass="20711">MKISIIIPSQNNSTYLANLLPYLKSNTNRQQLEEILIVEELETRQLVKLAEKSHAKLYIFKNSDTNLKAEAGAFLAKGEILYFIKPGHFPPRDFASRIICAVELRIKLGSLYHPLIAKLCNYIQLPWIDRMVIFFSPISNLFILNRLFHQNGGLKYNGRASSLQEFLNKKEFRSTLGIIQ</sequence>
<reference evidence="1 2" key="1">
    <citation type="submission" date="2024-09" db="EMBL/GenBank/DDBJ databases">
        <authorList>
            <person name="Sun Q."/>
            <person name="Mori K."/>
        </authorList>
    </citation>
    <scope>NUCLEOTIDE SEQUENCE [LARGE SCALE GENOMIC DNA]</scope>
    <source>
        <strain evidence="1 2">CCM 7650</strain>
    </source>
</reference>
<gene>
    <name evidence="1" type="ORF">ACFFIP_16865</name>
</gene>
<dbReference type="Proteomes" id="UP001589797">
    <property type="component" value="Unassembled WGS sequence"/>
</dbReference>
<evidence type="ECO:0008006" key="3">
    <source>
        <dbReference type="Google" id="ProtNLM"/>
    </source>
</evidence>
<protein>
    <recommendedName>
        <fullName evidence="3">Glycosyl transferase family 2</fullName>
    </recommendedName>
</protein>